<reference evidence="9 10" key="1">
    <citation type="journal article" date="2008" name="Nature">
        <title>The Trichoplax genome and the nature of placozoans.</title>
        <authorList>
            <person name="Srivastava M."/>
            <person name="Begovic E."/>
            <person name="Chapman J."/>
            <person name="Putnam N.H."/>
            <person name="Hellsten U."/>
            <person name="Kawashima T."/>
            <person name="Kuo A."/>
            <person name="Mitros T."/>
            <person name="Salamov A."/>
            <person name="Carpenter M.L."/>
            <person name="Signorovitch A.Y."/>
            <person name="Moreno M.A."/>
            <person name="Kamm K."/>
            <person name="Grimwood J."/>
            <person name="Schmutz J."/>
            <person name="Shapiro H."/>
            <person name="Grigoriev I.V."/>
            <person name="Buss L.W."/>
            <person name="Schierwater B."/>
            <person name="Dellaporta S.L."/>
            <person name="Rokhsar D.S."/>
        </authorList>
    </citation>
    <scope>NUCLEOTIDE SEQUENCE [LARGE SCALE GENOMIC DNA]</scope>
    <source>
        <strain evidence="9 10">Grell-BS-1999</strain>
    </source>
</reference>
<accession>B3SAL0</accession>
<dbReference type="FunFam" id="1.25.40.10:FF:000028">
    <property type="entry name" value="beta-soluble NSF attachment protein-like isoform X1"/>
    <property type="match status" value="1"/>
</dbReference>
<keyword evidence="6 7" id="KW-0472">Membrane</keyword>
<dbReference type="InParanoid" id="B3SAL0"/>
<dbReference type="Gene3D" id="1.25.40.10">
    <property type="entry name" value="Tetratricopeptide repeat domain"/>
    <property type="match status" value="1"/>
</dbReference>
<evidence type="ECO:0000256" key="5">
    <source>
        <dbReference type="ARBA" id="ARBA00022927"/>
    </source>
</evidence>
<dbReference type="SMART" id="SM00028">
    <property type="entry name" value="TPR"/>
    <property type="match status" value="3"/>
</dbReference>
<dbReference type="GO" id="GO:0035494">
    <property type="term" value="P:SNARE complex disassembly"/>
    <property type="evidence" value="ECO:0000318"/>
    <property type="project" value="GO_Central"/>
</dbReference>
<comment type="function">
    <text evidence="7">Required for vesicular transport between the endoplasmic reticulum and the Golgi apparatus.</text>
</comment>
<dbReference type="PANTHER" id="PTHR13768:SF8">
    <property type="entry name" value="ALPHA-SOLUBLE NSF ATTACHMENT PROTEIN"/>
    <property type="match status" value="1"/>
</dbReference>
<dbReference type="FunCoup" id="B3SAL0">
    <property type="interactions" value="2697"/>
</dbReference>
<dbReference type="OrthoDB" id="9984275at2759"/>
<evidence type="ECO:0000256" key="6">
    <source>
        <dbReference type="ARBA" id="ARBA00023136"/>
    </source>
</evidence>
<evidence type="ECO:0000256" key="1">
    <source>
        <dbReference type="ARBA" id="ARBA00004170"/>
    </source>
</evidence>
<dbReference type="GeneID" id="6758494"/>
<organism evidence="9 10">
    <name type="scientific">Trichoplax adhaerens</name>
    <name type="common">Trichoplax reptans</name>
    <dbReference type="NCBI Taxonomy" id="10228"/>
    <lineage>
        <taxon>Eukaryota</taxon>
        <taxon>Metazoa</taxon>
        <taxon>Placozoa</taxon>
        <taxon>Uniplacotomia</taxon>
        <taxon>Trichoplacea</taxon>
        <taxon>Trichoplacidae</taxon>
        <taxon>Trichoplax</taxon>
    </lineage>
</organism>
<evidence type="ECO:0000256" key="3">
    <source>
        <dbReference type="ARBA" id="ARBA00022448"/>
    </source>
</evidence>
<evidence type="ECO:0000256" key="2">
    <source>
        <dbReference type="ARBA" id="ARBA00010050"/>
    </source>
</evidence>
<dbReference type="GO" id="GO:0006886">
    <property type="term" value="P:intracellular protein transport"/>
    <property type="evidence" value="ECO:0000318"/>
    <property type="project" value="GO_Central"/>
</dbReference>
<dbReference type="CDD" id="cd15832">
    <property type="entry name" value="SNAP"/>
    <property type="match status" value="1"/>
</dbReference>
<sequence>MADVNEQKGFEFVAQAQKREKSSQGFFGSIFGGGATSKLEDACDLYQRAGNSFKMAKKWSEAAGAFCEAARLKIHLQSRHEAASFFVDAATCFKKSEPEKAIESLNKAVEIFTDMGRFSIAAKHHISIAEIYENELTEVDKAMANYEKAADYYRGEDSTSSANKCLLRVAMYAAQLEDYRKAIEIYEEVAAASLENTLLKYSCKEYFFKASLCHMCQDFLDAKHAAEKYCGMYPAFQDSRECKLIEKLICAGEEENVDEFTDHIKDYDKISRLDQWTTTLLLRIKKRLGEEPELN</sequence>
<keyword evidence="8" id="KW-0175">Coiled coil</keyword>
<dbReference type="Proteomes" id="UP000009022">
    <property type="component" value="Unassembled WGS sequence"/>
</dbReference>
<dbReference type="SUPFAM" id="SSF48452">
    <property type="entry name" value="TPR-like"/>
    <property type="match status" value="1"/>
</dbReference>
<keyword evidence="5 7" id="KW-0653">Protein transport</keyword>
<dbReference type="InterPro" id="IPR019734">
    <property type="entry name" value="TPR_rpt"/>
</dbReference>
<dbReference type="AlphaFoldDB" id="B3SAL0"/>
<keyword evidence="3 7" id="KW-0813">Transport</keyword>
<dbReference type="OMA" id="WSVKEYL"/>
<evidence type="ECO:0000313" key="9">
    <source>
        <dbReference type="EMBL" id="EDV20331.1"/>
    </source>
</evidence>
<dbReference type="PhylomeDB" id="B3SAL0"/>
<keyword evidence="4 7" id="KW-0931">ER-Golgi transport</keyword>
<dbReference type="HOGENOM" id="CLU_046329_0_2_1"/>
<proteinExistence type="inferred from homology"/>
<feature type="coiled-coil region" evidence="8">
    <location>
        <begin position="129"/>
        <end position="196"/>
    </location>
</feature>
<name>B3SAL0_TRIAD</name>
<dbReference type="CTD" id="6758494"/>
<dbReference type="PRINTS" id="PR00448">
    <property type="entry name" value="NSFATTACHMNT"/>
</dbReference>
<evidence type="ECO:0000256" key="7">
    <source>
        <dbReference type="RuleBase" id="RU367013"/>
    </source>
</evidence>
<dbReference type="Pfam" id="PF14938">
    <property type="entry name" value="SNAP"/>
    <property type="match status" value="1"/>
</dbReference>
<dbReference type="GO" id="GO:0031201">
    <property type="term" value="C:SNARE complex"/>
    <property type="evidence" value="ECO:0000318"/>
    <property type="project" value="GO_Central"/>
</dbReference>
<dbReference type="EMBL" id="DS985261">
    <property type="protein sequence ID" value="EDV20331.1"/>
    <property type="molecule type" value="Genomic_DNA"/>
</dbReference>
<dbReference type="GO" id="GO:0019905">
    <property type="term" value="F:syntaxin binding"/>
    <property type="evidence" value="ECO:0000318"/>
    <property type="project" value="GO_Central"/>
</dbReference>
<dbReference type="eggNOG" id="KOG1586">
    <property type="taxonomic scope" value="Eukaryota"/>
</dbReference>
<comment type="subcellular location">
    <subcellularLocation>
        <location evidence="1 7">Membrane</location>
        <topology evidence="1 7">Peripheral membrane protein</topology>
    </subcellularLocation>
</comment>
<evidence type="ECO:0000313" key="10">
    <source>
        <dbReference type="Proteomes" id="UP000009022"/>
    </source>
</evidence>
<keyword evidence="10" id="KW-1185">Reference proteome</keyword>
<dbReference type="InterPro" id="IPR000744">
    <property type="entry name" value="NSF_attach"/>
</dbReference>
<dbReference type="STRING" id="10228.B3SAL0"/>
<dbReference type="KEGG" id="tad:TRIADDRAFT_32131"/>
<evidence type="ECO:0008006" key="11">
    <source>
        <dbReference type="Google" id="ProtNLM"/>
    </source>
</evidence>
<evidence type="ECO:0000256" key="4">
    <source>
        <dbReference type="ARBA" id="ARBA00022892"/>
    </source>
</evidence>
<dbReference type="PANTHER" id="PTHR13768">
    <property type="entry name" value="SOLUBLE NSF ATTACHMENT PROTEIN SNAP"/>
    <property type="match status" value="1"/>
</dbReference>
<protein>
    <recommendedName>
        <fullName evidence="11">Alpha-soluble NSF attachment protein</fullName>
    </recommendedName>
</protein>
<dbReference type="InterPro" id="IPR011990">
    <property type="entry name" value="TPR-like_helical_dom_sf"/>
</dbReference>
<dbReference type="GO" id="GO:0005483">
    <property type="term" value="F:soluble NSF attachment protein activity"/>
    <property type="evidence" value="ECO:0000318"/>
    <property type="project" value="GO_Central"/>
</dbReference>
<dbReference type="RefSeq" id="XP_002117281.1">
    <property type="nucleotide sequence ID" value="XM_002117245.1"/>
</dbReference>
<evidence type="ECO:0000256" key="8">
    <source>
        <dbReference type="SAM" id="Coils"/>
    </source>
</evidence>
<comment type="similarity">
    <text evidence="2 7">Belongs to the SNAP family.</text>
</comment>
<gene>
    <name evidence="9" type="ORF">TRIADDRAFT_32131</name>
</gene>